<evidence type="ECO:0000313" key="3">
    <source>
        <dbReference type="Proteomes" id="UP000316921"/>
    </source>
</evidence>
<dbReference type="KEGG" id="pbap:Pla133_09650"/>
<dbReference type="SUPFAM" id="SSF69318">
    <property type="entry name" value="Integrin alpha N-terminal domain"/>
    <property type="match status" value="1"/>
</dbReference>
<dbReference type="AlphaFoldDB" id="A0A518BFY9"/>
<name>A0A518BFY9_9BACT</name>
<dbReference type="PANTHER" id="PTHR46580">
    <property type="entry name" value="SENSOR KINASE-RELATED"/>
    <property type="match status" value="1"/>
</dbReference>
<dbReference type="EMBL" id="CP036287">
    <property type="protein sequence ID" value="QDU65899.1"/>
    <property type="molecule type" value="Genomic_DNA"/>
</dbReference>
<evidence type="ECO:0000313" key="2">
    <source>
        <dbReference type="EMBL" id="QDU65899.1"/>
    </source>
</evidence>
<dbReference type="InterPro" id="IPR013517">
    <property type="entry name" value="FG-GAP"/>
</dbReference>
<keyword evidence="1" id="KW-0732">Signal</keyword>
<reference evidence="2 3" key="1">
    <citation type="submission" date="2019-02" db="EMBL/GenBank/DDBJ databases">
        <title>Deep-cultivation of Planctomycetes and their phenomic and genomic characterization uncovers novel biology.</title>
        <authorList>
            <person name="Wiegand S."/>
            <person name="Jogler M."/>
            <person name="Boedeker C."/>
            <person name="Pinto D."/>
            <person name="Vollmers J."/>
            <person name="Rivas-Marin E."/>
            <person name="Kohn T."/>
            <person name="Peeters S.H."/>
            <person name="Heuer A."/>
            <person name="Rast P."/>
            <person name="Oberbeckmann S."/>
            <person name="Bunk B."/>
            <person name="Jeske O."/>
            <person name="Meyerdierks A."/>
            <person name="Storesund J.E."/>
            <person name="Kallscheuer N."/>
            <person name="Luecker S."/>
            <person name="Lage O.M."/>
            <person name="Pohl T."/>
            <person name="Merkel B.J."/>
            <person name="Hornburger P."/>
            <person name="Mueller R.-W."/>
            <person name="Bruemmer F."/>
            <person name="Labrenz M."/>
            <person name="Spormann A.M."/>
            <person name="Op den Camp H."/>
            <person name="Overmann J."/>
            <person name="Amann R."/>
            <person name="Jetten M.S.M."/>
            <person name="Mascher T."/>
            <person name="Medema M.H."/>
            <person name="Devos D.P."/>
            <person name="Kaster A.-K."/>
            <person name="Ovreas L."/>
            <person name="Rohde M."/>
            <person name="Galperin M.Y."/>
            <person name="Jogler C."/>
        </authorList>
    </citation>
    <scope>NUCLEOTIDE SEQUENCE [LARGE SCALE GENOMIC DNA]</scope>
    <source>
        <strain evidence="2 3">Pla133</strain>
    </source>
</reference>
<organism evidence="2 3">
    <name type="scientific">Engelhardtia mirabilis</name>
    <dbReference type="NCBI Taxonomy" id="2528011"/>
    <lineage>
        <taxon>Bacteria</taxon>
        <taxon>Pseudomonadati</taxon>
        <taxon>Planctomycetota</taxon>
        <taxon>Planctomycetia</taxon>
        <taxon>Planctomycetia incertae sedis</taxon>
        <taxon>Engelhardtia</taxon>
    </lineage>
</organism>
<gene>
    <name evidence="2" type="ORF">Pla133_09650</name>
</gene>
<dbReference type="Proteomes" id="UP000316921">
    <property type="component" value="Chromosome"/>
</dbReference>
<proteinExistence type="predicted"/>
<protein>
    <submittedName>
        <fullName evidence="2">FG-GAP repeat protein</fullName>
    </submittedName>
</protein>
<dbReference type="PANTHER" id="PTHR46580:SF4">
    <property type="entry name" value="ATP_GTP-BINDING PROTEIN"/>
    <property type="match status" value="1"/>
</dbReference>
<dbReference type="InterPro" id="IPR028994">
    <property type="entry name" value="Integrin_alpha_N"/>
</dbReference>
<dbReference type="Pfam" id="PF13517">
    <property type="entry name" value="FG-GAP_3"/>
    <property type="match status" value="1"/>
</dbReference>
<evidence type="ECO:0000256" key="1">
    <source>
        <dbReference type="ARBA" id="ARBA00022729"/>
    </source>
</evidence>
<sequence>MVGFCSPCGGRAVDEIVVASGGENVYEQGGVGDVTADGLPDVVISQNSPSALRVFPGDGAGGLGTESFLSLPGAPSPLALFDLDADGVADVVLTDVAAAQVHVVRADGLGGLSATVTWPTSDVPRSIAATGFDGDGLGDVAVGD</sequence>
<keyword evidence="3" id="KW-1185">Reference proteome</keyword>
<accession>A0A518BFY9</accession>